<proteinExistence type="predicted"/>
<gene>
    <name evidence="1" type="ORF">LCGC14_0990260</name>
</gene>
<comment type="caution">
    <text evidence="1">The sequence shown here is derived from an EMBL/GenBank/DDBJ whole genome shotgun (WGS) entry which is preliminary data.</text>
</comment>
<dbReference type="AlphaFoldDB" id="A0A0F9NAL3"/>
<evidence type="ECO:0000313" key="1">
    <source>
        <dbReference type="EMBL" id="KKN15024.1"/>
    </source>
</evidence>
<organism evidence="1">
    <name type="scientific">marine sediment metagenome</name>
    <dbReference type="NCBI Taxonomy" id="412755"/>
    <lineage>
        <taxon>unclassified sequences</taxon>
        <taxon>metagenomes</taxon>
        <taxon>ecological metagenomes</taxon>
    </lineage>
</organism>
<accession>A0A0F9NAL3</accession>
<name>A0A0F9NAL3_9ZZZZ</name>
<reference evidence="1" key="1">
    <citation type="journal article" date="2015" name="Nature">
        <title>Complex archaea that bridge the gap between prokaryotes and eukaryotes.</title>
        <authorList>
            <person name="Spang A."/>
            <person name="Saw J.H."/>
            <person name="Jorgensen S.L."/>
            <person name="Zaremba-Niedzwiedzka K."/>
            <person name="Martijn J."/>
            <person name="Lind A.E."/>
            <person name="van Eijk R."/>
            <person name="Schleper C."/>
            <person name="Guy L."/>
            <person name="Ettema T.J."/>
        </authorList>
    </citation>
    <scope>NUCLEOTIDE SEQUENCE</scope>
</reference>
<dbReference type="EMBL" id="LAZR01003755">
    <property type="protein sequence ID" value="KKN15024.1"/>
    <property type="molecule type" value="Genomic_DNA"/>
</dbReference>
<protein>
    <submittedName>
        <fullName evidence="1">Uncharacterized protein</fullName>
    </submittedName>
</protein>
<sequence>MFDYYPKGSVIDHSRPRFLALMSHTQAGAALFLEVIMVSVTIGQDTYTDRSIDVAVAEVWCSYRHKDVDIIGVEGCLPESGACGFLSTVKPGVIVCKWTEADGGAQKQDQAFGQSLSK</sequence>